<feature type="coiled-coil region" evidence="1">
    <location>
        <begin position="29"/>
        <end position="80"/>
    </location>
</feature>
<evidence type="ECO:0000256" key="1">
    <source>
        <dbReference type="SAM" id="Coils"/>
    </source>
</evidence>
<accession>A0A329MRS2</accession>
<comment type="caution">
    <text evidence="2">The sequence shown here is derived from an EMBL/GenBank/DDBJ whole genome shotgun (WGS) entry which is preliminary data.</text>
</comment>
<sequence length="185" mass="21086">MDFLEFLNSLKEQGKISDEEFNQAKELSEKKIKDRVDRLNKKYEDYDNLKEQVNGKQTELDEITKKYTELESQHSSISNELTTFKANARNQDIDSKIKVKIVERMKGNELDPIYLEKINNSIDRNLEGEALDNAINENVNSVADTWFKHHPISIGGGSNPAGNVKTNFAQMSDEEIKAQAAALYS</sequence>
<dbReference type="Proteomes" id="UP000250369">
    <property type="component" value="Unassembled WGS sequence"/>
</dbReference>
<organism evidence="2 3">
    <name type="scientific">Paenibacillus contaminans</name>
    <dbReference type="NCBI Taxonomy" id="450362"/>
    <lineage>
        <taxon>Bacteria</taxon>
        <taxon>Bacillati</taxon>
        <taxon>Bacillota</taxon>
        <taxon>Bacilli</taxon>
        <taxon>Bacillales</taxon>
        <taxon>Paenibacillaceae</taxon>
        <taxon>Paenibacillus</taxon>
    </lineage>
</organism>
<proteinExistence type="predicted"/>
<dbReference type="AlphaFoldDB" id="A0A329MRS2"/>
<dbReference type="RefSeq" id="WP_113028782.1">
    <property type="nucleotide sequence ID" value="NZ_QMFB01000001.1"/>
</dbReference>
<name>A0A329MRS2_9BACL</name>
<protein>
    <submittedName>
        <fullName evidence="2">Uncharacterized protein</fullName>
    </submittedName>
</protein>
<dbReference type="EMBL" id="QMFB01000001">
    <property type="protein sequence ID" value="RAV22671.1"/>
    <property type="molecule type" value="Genomic_DNA"/>
</dbReference>
<reference evidence="2 3" key="1">
    <citation type="journal article" date="2009" name="Int. J. Syst. Evol. Microbiol.">
        <title>Paenibacillus contaminans sp. nov., isolated from a contaminated laboratory plate.</title>
        <authorList>
            <person name="Chou J.H."/>
            <person name="Lee J.H."/>
            <person name="Lin M.C."/>
            <person name="Chang P.S."/>
            <person name="Arun A.B."/>
            <person name="Young C.C."/>
            <person name="Chen W.M."/>
        </authorList>
    </citation>
    <scope>NUCLEOTIDE SEQUENCE [LARGE SCALE GENOMIC DNA]</scope>
    <source>
        <strain evidence="2 3">CKOBP-6</strain>
    </source>
</reference>
<keyword evidence="1" id="KW-0175">Coiled coil</keyword>
<evidence type="ECO:0000313" key="3">
    <source>
        <dbReference type="Proteomes" id="UP000250369"/>
    </source>
</evidence>
<evidence type="ECO:0000313" key="2">
    <source>
        <dbReference type="EMBL" id="RAV22671.1"/>
    </source>
</evidence>
<keyword evidence="3" id="KW-1185">Reference proteome</keyword>
<gene>
    <name evidence="2" type="ORF">DQG23_00170</name>
</gene>